<dbReference type="GO" id="GO:0016020">
    <property type="term" value="C:membrane"/>
    <property type="evidence" value="ECO:0007669"/>
    <property type="project" value="UniProtKB-SubCell"/>
</dbReference>
<dbReference type="AlphaFoldDB" id="A0A3A8N9W2"/>
<evidence type="ECO:0000256" key="1">
    <source>
        <dbReference type="ARBA" id="ARBA00004370"/>
    </source>
</evidence>
<protein>
    <submittedName>
        <fullName evidence="6">Serine hydrolase</fullName>
    </submittedName>
</protein>
<dbReference type="InterPro" id="IPR050491">
    <property type="entry name" value="AmpC-like"/>
</dbReference>
<reference evidence="7" key="1">
    <citation type="submission" date="2018-09" db="EMBL/GenBank/DDBJ databases">
        <authorList>
            <person name="Livingstone P.G."/>
            <person name="Whitworth D.E."/>
        </authorList>
    </citation>
    <scope>NUCLEOTIDE SEQUENCE [LARGE SCALE GENOMIC DNA]</scope>
    <source>
        <strain evidence="7">CA040B</strain>
    </source>
</reference>
<proteinExistence type="predicted"/>
<evidence type="ECO:0000256" key="3">
    <source>
        <dbReference type="PROSITE-ProRule" id="PRU00339"/>
    </source>
</evidence>
<name>A0A3A8N9W2_9BACT</name>
<evidence type="ECO:0000313" key="6">
    <source>
        <dbReference type="EMBL" id="RKH36792.1"/>
    </source>
</evidence>
<dbReference type="InterPro" id="IPR011990">
    <property type="entry name" value="TPR-like_helical_dom_sf"/>
</dbReference>
<dbReference type="SUPFAM" id="SSF48452">
    <property type="entry name" value="TPR-like"/>
    <property type="match status" value="1"/>
</dbReference>
<dbReference type="EMBL" id="RAWG01000281">
    <property type="protein sequence ID" value="RKH36792.1"/>
    <property type="molecule type" value="Genomic_DNA"/>
</dbReference>
<dbReference type="Proteomes" id="UP000273405">
    <property type="component" value="Unassembled WGS sequence"/>
</dbReference>
<dbReference type="PANTHER" id="PTHR46825">
    <property type="entry name" value="D-ALANYL-D-ALANINE-CARBOXYPEPTIDASE/ENDOPEPTIDASE AMPH"/>
    <property type="match status" value="1"/>
</dbReference>
<comment type="subcellular location">
    <subcellularLocation>
        <location evidence="1">Membrane</location>
    </subcellularLocation>
</comment>
<evidence type="ECO:0000256" key="4">
    <source>
        <dbReference type="SAM" id="SignalP"/>
    </source>
</evidence>
<dbReference type="PROSITE" id="PS50005">
    <property type="entry name" value="TPR"/>
    <property type="match status" value="1"/>
</dbReference>
<keyword evidence="3" id="KW-0802">TPR repeat</keyword>
<comment type="caution">
    <text evidence="6">The sequence shown here is derived from an EMBL/GenBank/DDBJ whole genome shotgun (WGS) entry which is preliminary data.</text>
</comment>
<dbReference type="InterPro" id="IPR012338">
    <property type="entry name" value="Beta-lactam/transpept-like"/>
</dbReference>
<keyword evidence="2" id="KW-0472">Membrane</keyword>
<dbReference type="SMART" id="SM00028">
    <property type="entry name" value="TPR"/>
    <property type="match status" value="2"/>
</dbReference>
<dbReference type="PANTHER" id="PTHR46825:SF11">
    <property type="entry name" value="PENICILLIN-BINDING PROTEIN 4"/>
    <property type="match status" value="1"/>
</dbReference>
<keyword evidence="4" id="KW-0732">Signal</keyword>
<sequence length="483" mass="53472">MNWSPVRLLSLFVAVLLFTPAAFAATPKQQQELERLLTHYHQLRHFNGAALVADEKGVVFKKAYGSANFEWQVPNTVDTKFRIASISKQFTAMVILQLVAEGKLKLEDTLVTHLPDYRKDTGSRVTMAHLLNHTSGIPSYTSAPDFFEKHSRNPAKVADFVKASASGDLEFEPGSKFSYNNSGYFLLGAIIEKVTGKTYAQAVQERIFDKVGMKNSGYDVQATVLPKRASGYELKPEGYINAPYLDMTLPYAAGSLYSTVEDLYLWDRALHQDTLLPAALKQKMFTPGLSDYGFGWSIKKVKLDDGKTGVATVHHSGGINGFSSFILRVPERKQVVILFDNTSRGDKLQTLSAGLLSVLHGLTPRPSRPDIREHLSALLAKAPVAEAIARYRELKATKADAYDFSHGQLNSLGYQLLRAGRVTDAIEVFKLNVEMFPTDGNLYDSLGEAYLAHGDKALAKVNYRKAFELDPTNKNAADVLKKL</sequence>
<evidence type="ECO:0000259" key="5">
    <source>
        <dbReference type="Pfam" id="PF00144"/>
    </source>
</evidence>
<dbReference type="OrthoDB" id="5487213at2"/>
<feature type="signal peptide" evidence="4">
    <location>
        <begin position="1"/>
        <end position="24"/>
    </location>
</feature>
<keyword evidence="6" id="KW-0378">Hydrolase</keyword>
<organism evidence="6 7">
    <name type="scientific">Corallococcus sicarius</name>
    <dbReference type="NCBI Taxonomy" id="2316726"/>
    <lineage>
        <taxon>Bacteria</taxon>
        <taxon>Pseudomonadati</taxon>
        <taxon>Myxococcota</taxon>
        <taxon>Myxococcia</taxon>
        <taxon>Myxococcales</taxon>
        <taxon>Cystobacterineae</taxon>
        <taxon>Myxococcaceae</taxon>
        <taxon>Corallococcus</taxon>
    </lineage>
</organism>
<accession>A0A3A8N9W2</accession>
<feature type="chain" id="PRO_5017263090" evidence="4">
    <location>
        <begin position="25"/>
        <end position="483"/>
    </location>
</feature>
<dbReference type="InterPro" id="IPR001466">
    <property type="entry name" value="Beta-lactam-related"/>
</dbReference>
<dbReference type="SUPFAM" id="SSF56601">
    <property type="entry name" value="beta-lactamase/transpeptidase-like"/>
    <property type="match status" value="1"/>
</dbReference>
<feature type="domain" description="Beta-lactamase-related" evidence="5">
    <location>
        <begin position="34"/>
        <end position="345"/>
    </location>
</feature>
<evidence type="ECO:0000256" key="2">
    <source>
        <dbReference type="ARBA" id="ARBA00023136"/>
    </source>
</evidence>
<dbReference type="Gene3D" id="3.40.710.10">
    <property type="entry name" value="DD-peptidase/beta-lactamase superfamily"/>
    <property type="match status" value="1"/>
</dbReference>
<dbReference type="Pfam" id="PF00144">
    <property type="entry name" value="Beta-lactamase"/>
    <property type="match status" value="1"/>
</dbReference>
<dbReference type="GO" id="GO:0016787">
    <property type="term" value="F:hydrolase activity"/>
    <property type="evidence" value="ECO:0007669"/>
    <property type="project" value="UniProtKB-KW"/>
</dbReference>
<evidence type="ECO:0000313" key="7">
    <source>
        <dbReference type="Proteomes" id="UP000273405"/>
    </source>
</evidence>
<dbReference type="Gene3D" id="1.25.40.10">
    <property type="entry name" value="Tetratricopeptide repeat domain"/>
    <property type="match status" value="1"/>
</dbReference>
<dbReference type="RefSeq" id="WP_120629020.1">
    <property type="nucleotide sequence ID" value="NZ_RAWG01000281.1"/>
</dbReference>
<keyword evidence="7" id="KW-1185">Reference proteome</keyword>
<dbReference type="InterPro" id="IPR019734">
    <property type="entry name" value="TPR_rpt"/>
</dbReference>
<gene>
    <name evidence="6" type="ORF">D7X12_31950</name>
</gene>
<feature type="repeat" description="TPR" evidence="3">
    <location>
        <begin position="440"/>
        <end position="473"/>
    </location>
</feature>